<keyword evidence="2" id="KW-1185">Reference proteome</keyword>
<evidence type="ECO:0008006" key="3">
    <source>
        <dbReference type="Google" id="ProtNLM"/>
    </source>
</evidence>
<gene>
    <name evidence="1" type="ORF">OV287_38395</name>
</gene>
<dbReference type="PIRSF" id="PIRSF029171">
    <property type="entry name" value="Esterase_LipA"/>
    <property type="match status" value="1"/>
</dbReference>
<protein>
    <recommendedName>
        <fullName evidence="3">Secretory lipase</fullName>
    </recommendedName>
</protein>
<dbReference type="Gene3D" id="1.10.260.160">
    <property type="match status" value="1"/>
</dbReference>
<dbReference type="PANTHER" id="PTHR34853:SF1">
    <property type="entry name" value="LIPASE 5"/>
    <property type="match status" value="1"/>
</dbReference>
<dbReference type="SUPFAM" id="SSF53474">
    <property type="entry name" value="alpha/beta-Hydrolases"/>
    <property type="match status" value="1"/>
</dbReference>
<comment type="caution">
    <text evidence="1">The sequence shown here is derived from an EMBL/GenBank/DDBJ whole genome shotgun (WGS) entry which is preliminary data.</text>
</comment>
<evidence type="ECO:0000313" key="1">
    <source>
        <dbReference type="EMBL" id="MCY1080340.1"/>
    </source>
</evidence>
<proteinExistence type="predicted"/>
<dbReference type="PANTHER" id="PTHR34853">
    <property type="match status" value="1"/>
</dbReference>
<dbReference type="Pfam" id="PF03583">
    <property type="entry name" value="LIP"/>
    <property type="match status" value="1"/>
</dbReference>
<dbReference type="InterPro" id="IPR029058">
    <property type="entry name" value="AB_hydrolase_fold"/>
</dbReference>
<dbReference type="EMBL" id="JAPNKA010000001">
    <property type="protein sequence ID" value="MCY1080340.1"/>
    <property type="molecule type" value="Genomic_DNA"/>
</dbReference>
<dbReference type="InterPro" id="IPR005152">
    <property type="entry name" value="Lipase_secreted"/>
</dbReference>
<dbReference type="Proteomes" id="UP001207654">
    <property type="component" value="Unassembled WGS sequence"/>
</dbReference>
<accession>A0ABT4AF68</accession>
<dbReference type="RefSeq" id="WP_267539011.1">
    <property type="nucleotide sequence ID" value="NZ_JAPNKA010000001.1"/>
</dbReference>
<organism evidence="1 2">
    <name type="scientific">Archangium lansingense</name>
    <dbReference type="NCBI Taxonomy" id="2995310"/>
    <lineage>
        <taxon>Bacteria</taxon>
        <taxon>Pseudomonadati</taxon>
        <taxon>Myxococcota</taxon>
        <taxon>Myxococcia</taxon>
        <taxon>Myxococcales</taxon>
        <taxon>Cystobacterineae</taxon>
        <taxon>Archangiaceae</taxon>
        <taxon>Archangium</taxon>
    </lineage>
</organism>
<name>A0ABT4AF68_9BACT</name>
<reference evidence="1 2" key="1">
    <citation type="submission" date="2022-11" db="EMBL/GenBank/DDBJ databases">
        <title>Minimal conservation of predation-associated metabolite biosynthetic gene clusters underscores biosynthetic potential of Myxococcota including descriptions for ten novel species: Archangium lansinium sp. nov., Myxococcus landrumus sp. nov., Nannocystis bai.</title>
        <authorList>
            <person name="Ahearne A."/>
            <person name="Stevens C."/>
            <person name="Phillips K."/>
        </authorList>
    </citation>
    <scope>NUCLEOTIDE SEQUENCE [LARGE SCALE GENOMIC DNA]</scope>
    <source>
        <strain evidence="1 2">MIWBW</strain>
    </source>
</reference>
<evidence type="ECO:0000313" key="2">
    <source>
        <dbReference type="Proteomes" id="UP001207654"/>
    </source>
</evidence>
<dbReference type="Gene3D" id="3.40.50.1820">
    <property type="entry name" value="alpha/beta hydrolase"/>
    <property type="match status" value="1"/>
</dbReference>
<sequence>MSACGPSHRFTELGEGRGRVVLAETVERYARADIETSRARIPELKDIPPIEHGVECLEVTYETVDLEERPTLASGIVCLPLDGKEAVPLISYQHGTEVADGAVPTGGDSDFAAFMALFFSGGGYAVCASDYLGLGASERKGIHPYLHATSEANASIDMIRAAHHVARAMGIPLSDRLYLTGYSQGGHATMALSKALQAQHAEELPVSAAMPMGGPYDLSRTSLDAVLRQPQLASSLYLAYILLGYNRVYDLFASPSDVFRDAPLVERLFDRTHGFEEVLEKLPATPEALLTPEYFAALRDDPAHPLRRAARENDLYDWRPHEPVRLCHGEADLDVPFQNAVIAEGRMKELGADVAIVSVGALDHQNAVTPCHIEARRWFDTLEPRAAGER</sequence>